<dbReference type="SMART" id="SM00487">
    <property type="entry name" value="DEXDc"/>
    <property type="match status" value="1"/>
</dbReference>
<comment type="caution">
    <text evidence="12">The sequence shown here is derived from an EMBL/GenBank/DDBJ whole genome shotgun (WGS) entry which is preliminary data.</text>
</comment>
<dbReference type="GO" id="GO:0016787">
    <property type="term" value="F:hydrolase activity"/>
    <property type="evidence" value="ECO:0007669"/>
    <property type="project" value="UniProtKB-KW"/>
</dbReference>
<protein>
    <submittedName>
        <fullName evidence="12">CRISPR-associated helicase Cas3</fullName>
    </submittedName>
</protein>
<dbReference type="SUPFAM" id="SSF109604">
    <property type="entry name" value="HD-domain/PDEase-like"/>
    <property type="match status" value="1"/>
</dbReference>
<evidence type="ECO:0000256" key="3">
    <source>
        <dbReference type="ARBA" id="ARBA00022722"/>
    </source>
</evidence>
<keyword evidence="13" id="KW-1185">Reference proteome</keyword>
<dbReference type="Gene3D" id="3.40.50.300">
    <property type="entry name" value="P-loop containing nucleotide triphosphate hydrolases"/>
    <property type="match status" value="2"/>
</dbReference>
<dbReference type="Pfam" id="PF01966">
    <property type="entry name" value="HD"/>
    <property type="match status" value="1"/>
</dbReference>
<dbReference type="InterPro" id="IPR003607">
    <property type="entry name" value="HD/PDEase_dom"/>
</dbReference>
<evidence type="ECO:0000259" key="10">
    <source>
        <dbReference type="PROSITE" id="PS51192"/>
    </source>
</evidence>
<dbReference type="SUPFAM" id="SSF52540">
    <property type="entry name" value="P-loop containing nucleoside triphosphate hydrolases"/>
    <property type="match status" value="1"/>
</dbReference>
<proteinExistence type="inferred from homology"/>
<dbReference type="PANTHER" id="PTHR24031">
    <property type="entry name" value="RNA HELICASE"/>
    <property type="match status" value="1"/>
</dbReference>
<dbReference type="InterPro" id="IPR006483">
    <property type="entry name" value="CRISPR-assoc_Cas3_HD"/>
</dbReference>
<evidence type="ECO:0000313" key="12">
    <source>
        <dbReference type="EMBL" id="MBB2184509.1"/>
    </source>
</evidence>
<accession>A0A839K617</accession>
<evidence type="ECO:0000256" key="6">
    <source>
        <dbReference type="ARBA" id="ARBA00022801"/>
    </source>
</evidence>
<feature type="domain" description="Helicase ATP-binding" evidence="10">
    <location>
        <begin position="266"/>
        <end position="448"/>
    </location>
</feature>
<dbReference type="GO" id="GO:0003676">
    <property type="term" value="F:nucleic acid binding"/>
    <property type="evidence" value="ECO:0007669"/>
    <property type="project" value="InterPro"/>
</dbReference>
<keyword evidence="8" id="KW-0067">ATP-binding</keyword>
<dbReference type="EMBL" id="JACEGA010000001">
    <property type="protein sequence ID" value="MBB2184509.1"/>
    <property type="molecule type" value="Genomic_DNA"/>
</dbReference>
<evidence type="ECO:0000256" key="1">
    <source>
        <dbReference type="ARBA" id="ARBA00006847"/>
    </source>
</evidence>
<dbReference type="InterPro" id="IPR011545">
    <property type="entry name" value="DEAD/DEAH_box_helicase_dom"/>
</dbReference>
<evidence type="ECO:0000256" key="5">
    <source>
        <dbReference type="ARBA" id="ARBA00022741"/>
    </source>
</evidence>
<comment type="similarity">
    <text evidence="2">In the central section; belongs to the CRISPR-associated helicase Cas3 family.</text>
</comment>
<dbReference type="GO" id="GO:0051607">
    <property type="term" value="P:defense response to virus"/>
    <property type="evidence" value="ECO:0007669"/>
    <property type="project" value="UniProtKB-KW"/>
</dbReference>
<dbReference type="GO" id="GO:0004518">
    <property type="term" value="F:nuclease activity"/>
    <property type="evidence" value="ECO:0007669"/>
    <property type="project" value="UniProtKB-KW"/>
</dbReference>
<dbReference type="AlphaFoldDB" id="A0A839K617"/>
<keyword evidence="4" id="KW-0479">Metal-binding</keyword>
<organism evidence="12 13">
    <name type="scientific">Variimorphobacter saccharofermentans</name>
    <dbReference type="NCBI Taxonomy" id="2755051"/>
    <lineage>
        <taxon>Bacteria</taxon>
        <taxon>Bacillati</taxon>
        <taxon>Bacillota</taxon>
        <taxon>Clostridia</taxon>
        <taxon>Lachnospirales</taxon>
        <taxon>Lachnospiraceae</taxon>
        <taxon>Variimorphobacter</taxon>
    </lineage>
</organism>
<dbReference type="GO" id="GO:0005524">
    <property type="term" value="F:ATP binding"/>
    <property type="evidence" value="ECO:0007669"/>
    <property type="project" value="UniProtKB-KW"/>
</dbReference>
<dbReference type="PROSITE" id="PS51192">
    <property type="entry name" value="HELICASE_ATP_BIND_1"/>
    <property type="match status" value="1"/>
</dbReference>
<dbReference type="GO" id="GO:0046872">
    <property type="term" value="F:metal ion binding"/>
    <property type="evidence" value="ECO:0007669"/>
    <property type="project" value="UniProtKB-KW"/>
</dbReference>
<evidence type="ECO:0000256" key="9">
    <source>
        <dbReference type="ARBA" id="ARBA00023118"/>
    </source>
</evidence>
<dbReference type="Pfam" id="PF22590">
    <property type="entry name" value="Cas3-like_C_2"/>
    <property type="match status" value="1"/>
</dbReference>
<reference evidence="12 13" key="1">
    <citation type="submission" date="2020-07" db="EMBL/GenBank/DDBJ databases">
        <title>Characterization and genome sequencing of isolate MD1, a novel member within the family Lachnospiraceae.</title>
        <authorList>
            <person name="Rettenmaier R."/>
            <person name="Di Bello L."/>
            <person name="Zinser C."/>
            <person name="Scheitz K."/>
            <person name="Liebl W."/>
            <person name="Zverlov V."/>
        </authorList>
    </citation>
    <scope>NUCLEOTIDE SEQUENCE [LARGE SCALE GENOMIC DNA]</scope>
    <source>
        <strain evidence="12 13">MD1</strain>
    </source>
</reference>
<evidence type="ECO:0000313" key="13">
    <source>
        <dbReference type="Proteomes" id="UP000574276"/>
    </source>
</evidence>
<dbReference type="GO" id="GO:0004386">
    <property type="term" value="F:helicase activity"/>
    <property type="evidence" value="ECO:0007669"/>
    <property type="project" value="UniProtKB-KW"/>
</dbReference>
<dbReference type="PROSITE" id="PS51643">
    <property type="entry name" value="HD_CAS3"/>
    <property type="match status" value="1"/>
</dbReference>
<sequence length="806" mass="92683">MIAHIHPITGDKQTIKEHCHGTAKFAENFGEKIQLRNLAYISGILHDMGKYTKTFEVYLETAIKDKKNAKRGSVNHAGAGAIFVFERYYKGDELHKLTAQLLIDAIFSHHGLFDVITPEGKEVIDLKLSNKEQIEYEEAKNNFIESVISLDELDQRFENAVDEVERITCIIKKLIKECDNEKERDVAQDFYYGCLQRILLSQLIDADRLDTAIFCGDRGVVNEADDEYYSRLWDELISKLENKLSEFKNTDKISLYRKRISEECYAFSNNPKGIYQLMVPTGGGKTLASLRYALNHARKMNTERIIYVAPYMSILDQNADVIKHIFNRDDIILEHHSNIIIESEDESEVWKHLTENWDCPIILTTMVQMLNTLFDGRTQCIRRMHNLTNAIVIFDEIQSIPAKCIHTFNLVINFLSYACGATIILCSATQPPLEREVNYKLLMGKPRSIINDVEEVFNQFRRVKVMDKTRPVGYDAAGLSGIISEIMEHSRNVLIIMNTKKAATMLYHAVRDWNDHLPQKDKAKVILLTNNMCPQHRLDFIYEIRDKLRNNEKIICISTSLIEAGVDISFQYVIRSLAGLDNIAQAAGRCNRNGELDEGIAIIINSADENLSRLPEIINAQNALKPILRKYEEEPEYFSGDLLSPSAMDNFYKRYFKEINKEMNYRIKDRNTNLLDLLSSNETGIKAYYTNSRKYPKMILNQAFKTAGEEFEVIVNNTKDIIVPYNEEAVELINILNGNSSMEEVKSAIKRVQNYTINIFQQDYEQLCTMQCIKPLLNYGIYALAEGFYSKETGITLDKDMNFLLI</sequence>
<dbReference type="NCBIfam" id="TIGR01587">
    <property type="entry name" value="cas3_core"/>
    <property type="match status" value="1"/>
</dbReference>
<dbReference type="SMART" id="SM00471">
    <property type="entry name" value="HDc"/>
    <property type="match status" value="1"/>
</dbReference>
<dbReference type="RefSeq" id="WP_228354075.1">
    <property type="nucleotide sequence ID" value="NZ_JACEGA010000001.1"/>
</dbReference>
<evidence type="ECO:0000256" key="8">
    <source>
        <dbReference type="ARBA" id="ARBA00022840"/>
    </source>
</evidence>
<evidence type="ECO:0000256" key="7">
    <source>
        <dbReference type="ARBA" id="ARBA00022806"/>
    </source>
</evidence>
<dbReference type="Pfam" id="PF00270">
    <property type="entry name" value="DEAD"/>
    <property type="match status" value="1"/>
</dbReference>
<comment type="similarity">
    <text evidence="1">In the N-terminal section; belongs to the CRISPR-associated nuclease Cas3-HD family.</text>
</comment>
<dbReference type="InterPro" id="IPR027417">
    <property type="entry name" value="P-loop_NTPase"/>
</dbReference>
<keyword evidence="5" id="KW-0547">Nucleotide-binding</keyword>
<gene>
    <name evidence="12" type="primary">cas3</name>
    <name evidence="12" type="ORF">H0486_16645</name>
</gene>
<feature type="domain" description="HD Cas3-type" evidence="11">
    <location>
        <begin position="8"/>
        <end position="209"/>
    </location>
</feature>
<dbReference type="InterPro" id="IPR054712">
    <property type="entry name" value="Cas3-like_dom"/>
</dbReference>
<keyword evidence="9" id="KW-0051">Antiviral defense</keyword>
<evidence type="ECO:0000256" key="4">
    <source>
        <dbReference type="ARBA" id="ARBA00022723"/>
    </source>
</evidence>
<dbReference type="Proteomes" id="UP000574276">
    <property type="component" value="Unassembled WGS sequence"/>
</dbReference>
<keyword evidence="3" id="KW-0540">Nuclease</keyword>
<evidence type="ECO:0000256" key="2">
    <source>
        <dbReference type="ARBA" id="ARBA00009046"/>
    </source>
</evidence>
<dbReference type="Gene3D" id="1.10.3210.30">
    <property type="match status" value="1"/>
</dbReference>
<evidence type="ECO:0000259" key="11">
    <source>
        <dbReference type="PROSITE" id="PS51643"/>
    </source>
</evidence>
<dbReference type="InterPro" id="IPR038257">
    <property type="entry name" value="CRISPR-assoc_Cas3_HD_sf"/>
</dbReference>
<keyword evidence="6" id="KW-0378">Hydrolase</keyword>
<dbReference type="InterPro" id="IPR006474">
    <property type="entry name" value="Helicase_Cas3_CRISPR-ass_core"/>
</dbReference>
<keyword evidence="7" id="KW-0347">Helicase</keyword>
<dbReference type="InterPro" id="IPR006674">
    <property type="entry name" value="HD_domain"/>
</dbReference>
<dbReference type="NCBIfam" id="TIGR01596">
    <property type="entry name" value="cas3_HD"/>
    <property type="match status" value="1"/>
</dbReference>
<dbReference type="InterPro" id="IPR014001">
    <property type="entry name" value="Helicase_ATP-bd"/>
</dbReference>
<name>A0A839K617_9FIRM</name>
<dbReference type="CDD" id="cd17930">
    <property type="entry name" value="DEXHc_cas3"/>
    <property type="match status" value="1"/>
</dbReference>
<dbReference type="CDD" id="cd09641">
    <property type="entry name" value="Cas3''_I"/>
    <property type="match status" value="1"/>
</dbReference>